<protein>
    <recommendedName>
        <fullName evidence="2">Transposase InsH N-terminal domain-containing protein</fullName>
    </recommendedName>
</protein>
<feature type="domain" description="Transposase InsH N-terminal" evidence="2">
    <location>
        <begin position="19"/>
        <end position="112"/>
    </location>
</feature>
<feature type="transmembrane region" description="Helical" evidence="1">
    <location>
        <begin position="144"/>
        <end position="167"/>
    </location>
</feature>
<sequence length="169" mass="19242">MMGPRQDAQATLFYALLPEDQVPQAHLLRSIDHVVDLASIRAHLADFYSHMGRPSVDPDLLIRMLLAGYCFGIRSEQRLCEEVHLNLASRLLCCLDLNDCVPDHTTFSKNRHGRFHTREKAMIIKKDQVTGADTKTRLRTKKVINWDATVGLWLLFVLAIVGVRYVLFG</sequence>
<dbReference type="PANTHER" id="PTHR35604:SF2">
    <property type="entry name" value="TRANSPOSASE INSH FOR INSERTION SEQUENCE ELEMENT IS5A-RELATED"/>
    <property type="match status" value="1"/>
</dbReference>
<keyword evidence="4" id="KW-1185">Reference proteome</keyword>
<dbReference type="EMBL" id="BLIV01000005">
    <property type="protein sequence ID" value="GFE51116.1"/>
    <property type="molecule type" value="Genomic_DNA"/>
</dbReference>
<keyword evidence="1" id="KW-1133">Transmembrane helix</keyword>
<keyword evidence="1" id="KW-0812">Transmembrane</keyword>
<reference evidence="3 4" key="1">
    <citation type="submission" date="2019-12" db="EMBL/GenBank/DDBJ databases">
        <title>Roseobacter cerasinus sp. nov., isolated from seawater around aquaculture.</title>
        <authorList>
            <person name="Muramatsu S."/>
            <person name="Takabe Y."/>
            <person name="Mori K."/>
            <person name="Takaichi S."/>
            <person name="Hanada S."/>
        </authorList>
    </citation>
    <scope>NUCLEOTIDE SEQUENCE [LARGE SCALE GENOMIC DNA]</scope>
    <source>
        <strain evidence="3 4">AI77</strain>
    </source>
</reference>
<dbReference type="PANTHER" id="PTHR35604">
    <property type="entry name" value="TRANSPOSASE INSH FOR INSERTION SEQUENCE ELEMENT IS5A-RELATED"/>
    <property type="match status" value="1"/>
</dbReference>
<evidence type="ECO:0000256" key="1">
    <source>
        <dbReference type="SAM" id="Phobius"/>
    </source>
</evidence>
<dbReference type="AlphaFoldDB" id="A0A640VY21"/>
<dbReference type="InterPro" id="IPR008490">
    <property type="entry name" value="Transposase_InsH_N"/>
</dbReference>
<evidence type="ECO:0000313" key="4">
    <source>
        <dbReference type="Proteomes" id="UP000436522"/>
    </source>
</evidence>
<name>A0A640VY21_9RHOB</name>
<gene>
    <name evidence="3" type="ORF">So717_28690</name>
</gene>
<evidence type="ECO:0000313" key="3">
    <source>
        <dbReference type="EMBL" id="GFE51116.1"/>
    </source>
</evidence>
<dbReference type="Pfam" id="PF05598">
    <property type="entry name" value="DUF772"/>
    <property type="match status" value="1"/>
</dbReference>
<keyword evidence="1" id="KW-0472">Membrane</keyword>
<dbReference type="Proteomes" id="UP000436522">
    <property type="component" value="Unassembled WGS sequence"/>
</dbReference>
<comment type="caution">
    <text evidence="3">The sequence shown here is derived from an EMBL/GenBank/DDBJ whole genome shotgun (WGS) entry which is preliminary data.</text>
</comment>
<organism evidence="3 4">
    <name type="scientific">Roseobacter cerasinus</name>
    <dbReference type="NCBI Taxonomy" id="2602289"/>
    <lineage>
        <taxon>Bacteria</taxon>
        <taxon>Pseudomonadati</taxon>
        <taxon>Pseudomonadota</taxon>
        <taxon>Alphaproteobacteria</taxon>
        <taxon>Rhodobacterales</taxon>
        <taxon>Roseobacteraceae</taxon>
        <taxon>Roseobacter</taxon>
    </lineage>
</organism>
<evidence type="ECO:0000259" key="2">
    <source>
        <dbReference type="Pfam" id="PF05598"/>
    </source>
</evidence>
<accession>A0A640VY21</accession>
<proteinExistence type="predicted"/>